<dbReference type="EMBL" id="CP064981">
    <property type="protein sequence ID" value="QQR92378.1"/>
    <property type="molecule type" value="Genomic_DNA"/>
</dbReference>
<gene>
    <name evidence="1" type="ORF">IPJ89_04445</name>
</gene>
<reference evidence="1" key="1">
    <citation type="submission" date="2020-11" db="EMBL/GenBank/DDBJ databases">
        <title>Connecting structure to function with the recovery of over 1000 high-quality activated sludge metagenome-assembled genomes encoding full-length rRNA genes using long-read sequencing.</title>
        <authorList>
            <person name="Singleton C.M."/>
            <person name="Petriglieri F."/>
            <person name="Kristensen J.M."/>
            <person name="Kirkegaard R.H."/>
            <person name="Michaelsen T.Y."/>
            <person name="Andersen M.H."/>
            <person name="Karst S.M."/>
            <person name="Dueholm M.S."/>
            <person name="Nielsen P.H."/>
            <person name="Albertsen M."/>
        </authorList>
    </citation>
    <scope>NUCLEOTIDE SEQUENCE</scope>
    <source>
        <strain evidence="1">Fred_18-Q3-R57-64_BAT3C.431</strain>
    </source>
</reference>
<protein>
    <submittedName>
        <fullName evidence="1">Uncharacterized protein</fullName>
    </submittedName>
</protein>
<evidence type="ECO:0000313" key="1">
    <source>
        <dbReference type="EMBL" id="QQR92378.1"/>
    </source>
</evidence>
<dbReference type="Proteomes" id="UP000596004">
    <property type="component" value="Chromosome"/>
</dbReference>
<organism evidence="1">
    <name type="scientific">Candidatus Iainarchaeum sp</name>
    <dbReference type="NCBI Taxonomy" id="3101447"/>
    <lineage>
        <taxon>Archaea</taxon>
        <taxon>Candidatus Iainarchaeota</taxon>
        <taxon>Candidatus Iainarchaeia</taxon>
        <taxon>Candidatus Iainarchaeales</taxon>
        <taxon>Candidatus Iainarchaeaceae</taxon>
        <taxon>Candidatus Iainarchaeum</taxon>
    </lineage>
</organism>
<sequence length="269" mass="29855">MPNARIPIRKLLESISPQETQGLRLPAEGELELSYVKDGIWILTNTSPLQNGASSISPTSPIASVPAGDFVLQPIHLKILRLMKTHGPGDLVEGKFEQFLSSEEQRAFKELLLNKKVEAFRSSPKYNLGIYREVRLSATPAPAAPARAIPTIISEKPVEEYRLDTDGFEILRNEGAAKQRSYELADRMKSNEVKGLKTFDGFYYLIVAAQLEAQMPLVMQAMKGLKKAELKEIAATSKLPPVLAKIILEFAKEEGSIIEKRKDSFAYVG</sequence>
<dbReference type="AlphaFoldDB" id="A0A7T9I1I3"/>
<name>A0A7T9I1I3_9ARCH</name>
<accession>A0A7T9I1I3</accession>
<proteinExistence type="predicted"/>